<feature type="transmembrane region" description="Helical" evidence="15">
    <location>
        <begin position="16"/>
        <end position="36"/>
    </location>
</feature>
<sequence>MKLIANLPIRWKITGLAFGIVAFSLIMIGIILLGYVKDVKEEELSQKAMHTGQLIAQNQMVQMSIELDYASEILQPLVERIRMINGNDYIVILNMNRERLTHPIPERLHTKFTGGDEDAAFSEHIYLSKANADNTQTVRAFVPILNQNREQIGVAVVGNVLPSLSSIIYEFRHSAFVITLITILFGVWGAWLLASHIKRQTFEMEPDELARTLVERTATFNAIQEGVVAIDDQERITVINEAAKKMLNVKKYAIGEKIQDVIPDTRLPEILRLGMPLLQREFYIQNRPILSNRIPITDGGKTLGAVAIFQDKSDVDRLAQELTGVQAFVDALRVRNHEYSNTLHTIAGLIQLDQKQKALKYIFDWTEEQTGLSQELMQQFRDDSLIGLILGKISRGKELGISLIVDKTSSFLHYPEGITIHDIVVILGNLIDNSFDALSTTKVIDEKNVYLLVKEEKEALLLQVSDTGSGIPAAVQKQMFTRGFSTKASEGRGIGLFLVQSIVDRVEGSLHIDSKEQEGTTISISLPMTRGMSPKHDEKQSSY</sequence>
<evidence type="ECO:0000256" key="13">
    <source>
        <dbReference type="ARBA" id="ARBA00023136"/>
    </source>
</evidence>
<dbReference type="InterPro" id="IPR035965">
    <property type="entry name" value="PAS-like_dom_sf"/>
</dbReference>
<dbReference type="EC" id="2.7.13.3" evidence="3"/>
<keyword evidence="12" id="KW-0902">Two-component regulatory system</keyword>
<evidence type="ECO:0000256" key="4">
    <source>
        <dbReference type="ARBA" id="ARBA00022475"/>
    </source>
</evidence>
<name>A0ABT9WNJ5_9BACI</name>
<proteinExistence type="predicted"/>
<accession>A0ABT9WNJ5</accession>
<evidence type="ECO:0000256" key="15">
    <source>
        <dbReference type="SAM" id="Phobius"/>
    </source>
</evidence>
<dbReference type="InterPro" id="IPR005467">
    <property type="entry name" value="His_kinase_dom"/>
</dbReference>
<dbReference type="PRINTS" id="PR00344">
    <property type="entry name" value="BCTRLSENSOR"/>
</dbReference>
<evidence type="ECO:0000313" key="18">
    <source>
        <dbReference type="Proteomes" id="UP001223586"/>
    </source>
</evidence>
<keyword evidence="13 15" id="KW-0472">Membrane</keyword>
<dbReference type="Gene3D" id="3.30.565.10">
    <property type="entry name" value="Histidine kinase-like ATPase, C-terminal domain"/>
    <property type="match status" value="1"/>
</dbReference>
<evidence type="ECO:0000256" key="2">
    <source>
        <dbReference type="ARBA" id="ARBA00004651"/>
    </source>
</evidence>
<reference evidence="17 18" key="1">
    <citation type="submission" date="2023-07" db="EMBL/GenBank/DDBJ databases">
        <title>Genomic Encyclopedia of Type Strains, Phase IV (KMG-IV): sequencing the most valuable type-strain genomes for metagenomic binning, comparative biology and taxonomic classification.</title>
        <authorList>
            <person name="Goeker M."/>
        </authorList>
    </citation>
    <scope>NUCLEOTIDE SEQUENCE [LARGE SCALE GENOMIC DNA]</scope>
    <source>
        <strain evidence="17 18">DSM 23837</strain>
    </source>
</reference>
<dbReference type="RefSeq" id="WP_307226662.1">
    <property type="nucleotide sequence ID" value="NZ_JAUSTT010000003.1"/>
</dbReference>
<evidence type="ECO:0000256" key="1">
    <source>
        <dbReference type="ARBA" id="ARBA00000085"/>
    </source>
</evidence>
<dbReference type="InterPro" id="IPR036890">
    <property type="entry name" value="HATPase_C_sf"/>
</dbReference>
<dbReference type="InterPro" id="IPR000014">
    <property type="entry name" value="PAS"/>
</dbReference>
<evidence type="ECO:0000313" key="17">
    <source>
        <dbReference type="EMBL" id="MDQ0174846.1"/>
    </source>
</evidence>
<dbReference type="SUPFAM" id="SSF103190">
    <property type="entry name" value="Sensory domain-like"/>
    <property type="match status" value="1"/>
</dbReference>
<keyword evidence="10" id="KW-0067">ATP-binding</keyword>
<protein>
    <recommendedName>
        <fullName evidence="3">histidine kinase</fullName>
        <ecNumber evidence="3">2.7.13.3</ecNumber>
    </recommendedName>
</protein>
<evidence type="ECO:0000256" key="9">
    <source>
        <dbReference type="ARBA" id="ARBA00022777"/>
    </source>
</evidence>
<feature type="transmembrane region" description="Helical" evidence="15">
    <location>
        <begin position="175"/>
        <end position="194"/>
    </location>
</feature>
<dbReference type="CDD" id="cd00130">
    <property type="entry name" value="PAS"/>
    <property type="match status" value="1"/>
</dbReference>
<dbReference type="Gene3D" id="1.10.287.130">
    <property type="match status" value="1"/>
</dbReference>
<keyword evidence="7 15" id="KW-0812">Transmembrane</keyword>
<organism evidence="17 18">
    <name type="scientific">Bacillus chungangensis</name>
    <dbReference type="NCBI Taxonomy" id="587633"/>
    <lineage>
        <taxon>Bacteria</taxon>
        <taxon>Bacillati</taxon>
        <taxon>Bacillota</taxon>
        <taxon>Bacilli</taxon>
        <taxon>Bacillales</taxon>
        <taxon>Bacillaceae</taxon>
        <taxon>Bacillus</taxon>
    </lineage>
</organism>
<keyword evidence="6 17" id="KW-0808">Transferase</keyword>
<evidence type="ECO:0000259" key="16">
    <source>
        <dbReference type="PROSITE" id="PS50109"/>
    </source>
</evidence>
<feature type="compositionally biased region" description="Basic and acidic residues" evidence="14">
    <location>
        <begin position="534"/>
        <end position="543"/>
    </location>
</feature>
<evidence type="ECO:0000256" key="5">
    <source>
        <dbReference type="ARBA" id="ARBA00022553"/>
    </source>
</evidence>
<dbReference type="InterPro" id="IPR029151">
    <property type="entry name" value="Sensor-like_sf"/>
</dbReference>
<dbReference type="GO" id="GO:0004673">
    <property type="term" value="F:protein histidine kinase activity"/>
    <property type="evidence" value="ECO:0007669"/>
    <property type="project" value="UniProtKB-EC"/>
</dbReference>
<comment type="caution">
    <text evidence="17">The sequence shown here is derived from an EMBL/GenBank/DDBJ whole genome shotgun (WGS) entry which is preliminary data.</text>
</comment>
<feature type="domain" description="Histidine kinase" evidence="16">
    <location>
        <begin position="426"/>
        <end position="530"/>
    </location>
</feature>
<evidence type="ECO:0000256" key="3">
    <source>
        <dbReference type="ARBA" id="ARBA00012438"/>
    </source>
</evidence>
<evidence type="ECO:0000256" key="11">
    <source>
        <dbReference type="ARBA" id="ARBA00022989"/>
    </source>
</evidence>
<keyword evidence="18" id="KW-1185">Reference proteome</keyword>
<evidence type="ECO:0000256" key="8">
    <source>
        <dbReference type="ARBA" id="ARBA00022741"/>
    </source>
</evidence>
<keyword evidence="11 15" id="KW-1133">Transmembrane helix</keyword>
<dbReference type="InterPro" id="IPR033463">
    <property type="entry name" value="sCache_3"/>
</dbReference>
<dbReference type="Proteomes" id="UP001223586">
    <property type="component" value="Unassembled WGS sequence"/>
</dbReference>
<evidence type="ECO:0000256" key="7">
    <source>
        <dbReference type="ARBA" id="ARBA00022692"/>
    </source>
</evidence>
<dbReference type="SUPFAM" id="SSF55890">
    <property type="entry name" value="Sporulation response regulatory protein Spo0B"/>
    <property type="match status" value="1"/>
</dbReference>
<evidence type="ECO:0000256" key="14">
    <source>
        <dbReference type="SAM" id="MobiDB-lite"/>
    </source>
</evidence>
<dbReference type="SMART" id="SM00387">
    <property type="entry name" value="HATPase_c"/>
    <property type="match status" value="1"/>
</dbReference>
<dbReference type="InterPro" id="IPR016120">
    <property type="entry name" value="Sig_transdc_His_kin_SpoOB"/>
</dbReference>
<dbReference type="Pfam" id="PF13188">
    <property type="entry name" value="PAS_8"/>
    <property type="match status" value="1"/>
</dbReference>
<comment type="catalytic activity">
    <reaction evidence="1">
        <text>ATP + protein L-histidine = ADP + protein N-phospho-L-histidine.</text>
        <dbReference type="EC" id="2.7.13.3"/>
    </reaction>
</comment>
<dbReference type="SUPFAM" id="SSF55874">
    <property type="entry name" value="ATPase domain of HSP90 chaperone/DNA topoisomerase II/histidine kinase"/>
    <property type="match status" value="1"/>
</dbReference>
<evidence type="ECO:0000256" key="10">
    <source>
        <dbReference type="ARBA" id="ARBA00022840"/>
    </source>
</evidence>
<keyword evidence="4" id="KW-1003">Cell membrane</keyword>
<dbReference type="SUPFAM" id="SSF55785">
    <property type="entry name" value="PYP-like sensor domain (PAS domain)"/>
    <property type="match status" value="1"/>
</dbReference>
<evidence type="ECO:0000256" key="6">
    <source>
        <dbReference type="ARBA" id="ARBA00022679"/>
    </source>
</evidence>
<dbReference type="Gene3D" id="3.30.450.20">
    <property type="entry name" value="PAS domain"/>
    <property type="match status" value="2"/>
</dbReference>
<dbReference type="Pfam" id="PF02518">
    <property type="entry name" value="HATPase_c"/>
    <property type="match status" value="1"/>
</dbReference>
<dbReference type="PANTHER" id="PTHR43065:SF48">
    <property type="entry name" value="HISTIDINE KINASE"/>
    <property type="match status" value="1"/>
</dbReference>
<keyword evidence="8" id="KW-0547">Nucleotide-binding</keyword>
<dbReference type="InterPro" id="IPR004358">
    <property type="entry name" value="Sig_transdc_His_kin-like_C"/>
</dbReference>
<dbReference type="Pfam" id="PF17203">
    <property type="entry name" value="sCache_3_2"/>
    <property type="match status" value="1"/>
</dbReference>
<feature type="region of interest" description="Disordered" evidence="14">
    <location>
        <begin position="521"/>
        <end position="543"/>
    </location>
</feature>
<dbReference type="InterPro" id="IPR039506">
    <property type="entry name" value="SPOB_a"/>
</dbReference>
<dbReference type="Pfam" id="PF14689">
    <property type="entry name" value="SPOB_a"/>
    <property type="match status" value="1"/>
</dbReference>
<dbReference type="PROSITE" id="PS50109">
    <property type="entry name" value="HIS_KIN"/>
    <property type="match status" value="1"/>
</dbReference>
<comment type="subcellular location">
    <subcellularLocation>
        <location evidence="2">Cell membrane</location>
        <topology evidence="2">Multi-pass membrane protein</topology>
    </subcellularLocation>
</comment>
<keyword evidence="5" id="KW-0597">Phosphoprotein</keyword>
<gene>
    <name evidence="17" type="ORF">J2S08_000680</name>
</gene>
<dbReference type="PANTHER" id="PTHR43065">
    <property type="entry name" value="SENSOR HISTIDINE KINASE"/>
    <property type="match status" value="1"/>
</dbReference>
<evidence type="ECO:0000256" key="12">
    <source>
        <dbReference type="ARBA" id="ARBA00023012"/>
    </source>
</evidence>
<dbReference type="InterPro" id="IPR003594">
    <property type="entry name" value="HATPase_dom"/>
</dbReference>
<keyword evidence="9 17" id="KW-0418">Kinase</keyword>
<dbReference type="EMBL" id="JAUSTT010000003">
    <property type="protein sequence ID" value="MDQ0174846.1"/>
    <property type="molecule type" value="Genomic_DNA"/>
</dbReference>